<dbReference type="AlphaFoldDB" id="A0A7M3MDG2"/>
<name>A0A7M3MDG2_9BACT</name>
<keyword evidence="2" id="KW-1185">Reference proteome</keyword>
<dbReference type="Proteomes" id="UP000448292">
    <property type="component" value="Unassembled WGS sequence"/>
</dbReference>
<evidence type="ECO:0000313" key="1">
    <source>
        <dbReference type="EMBL" id="TVM16248.1"/>
    </source>
</evidence>
<reference evidence="1 2" key="1">
    <citation type="submission" date="2018-06" db="EMBL/GenBank/DDBJ databases">
        <title>Complete genome of Desulfovibrio indonesiensis P37SLT.</title>
        <authorList>
            <person name="Crispim J.S."/>
            <person name="Vidigal P.M.P."/>
            <person name="Silva L.C.F."/>
            <person name="Laguardia C.N."/>
            <person name="Araujo L.C."/>
            <person name="Dias R.S."/>
            <person name="Sousa M.P."/>
            <person name="Paula S.O."/>
            <person name="Silva C."/>
        </authorList>
    </citation>
    <scope>NUCLEOTIDE SEQUENCE [LARGE SCALE GENOMIC DNA]</scope>
    <source>
        <strain evidence="1 2">P37SLT</strain>
    </source>
</reference>
<dbReference type="RefSeq" id="WP_144303676.1">
    <property type="nucleotide sequence ID" value="NZ_QMIE01000012.1"/>
</dbReference>
<sequence length="281" mass="32662">MVTKYKFIRTIKQPEGHWFVIKKEHQLEGETADHYKYRVVPLMQKESQADHFKMLTIEMWPFQNDHQAHQAALNIKKALNTIVLSRPSGLSFSDSYLPNAVMSNYIDLQMTGKDAQNCFEGLNIYKIVVNEDDGRIVDSVQMEVWGYATVGVPIDRMLKKMCETSALTDEYDYKLTHALEILNSISFETYGLNKLIKLIVVIELMSPSSKDRRRQSKRKCREYLSKIGFSESDICFFGKMYQLRNDILHGDFSKYSELNEENVNRLQQIVKQSVALEMCTK</sequence>
<organism evidence="1 2">
    <name type="scientific">Oceanidesulfovibrio indonesiensis</name>
    <dbReference type="NCBI Taxonomy" id="54767"/>
    <lineage>
        <taxon>Bacteria</taxon>
        <taxon>Pseudomonadati</taxon>
        <taxon>Thermodesulfobacteriota</taxon>
        <taxon>Desulfovibrionia</taxon>
        <taxon>Desulfovibrionales</taxon>
        <taxon>Desulfovibrionaceae</taxon>
        <taxon>Oceanidesulfovibrio</taxon>
    </lineage>
</organism>
<proteinExistence type="predicted"/>
<gene>
    <name evidence="1" type="ORF">DPQ33_13080</name>
</gene>
<comment type="caution">
    <text evidence="1">The sequence shown here is derived from an EMBL/GenBank/DDBJ whole genome shotgun (WGS) entry which is preliminary data.</text>
</comment>
<evidence type="ECO:0000313" key="2">
    <source>
        <dbReference type="Proteomes" id="UP000448292"/>
    </source>
</evidence>
<dbReference type="EMBL" id="QMIE01000012">
    <property type="protein sequence ID" value="TVM16248.1"/>
    <property type="molecule type" value="Genomic_DNA"/>
</dbReference>
<protein>
    <submittedName>
        <fullName evidence="1">Uncharacterized protein</fullName>
    </submittedName>
</protein>
<accession>A0A7M3MDG2</accession>